<dbReference type="EMBL" id="CP003229">
    <property type="protein sequence ID" value="AEW99691.1"/>
    <property type="molecule type" value="Genomic_DNA"/>
</dbReference>
<feature type="domain" description="AB hydrolase-1" evidence="2">
    <location>
        <begin position="77"/>
        <end position="328"/>
    </location>
</feature>
<reference evidence="4" key="1">
    <citation type="submission" date="2011-12" db="EMBL/GenBank/DDBJ databases">
        <title>Complete genome sequence of Streptomyces cattleya strain DSM 46488.</title>
        <authorList>
            <person name="Ou H.-Y."/>
            <person name="Li P."/>
            <person name="Zhao C."/>
            <person name="O'Hagan D."/>
            <person name="Deng Z."/>
        </authorList>
    </citation>
    <scope>NUCLEOTIDE SEQUENCE [LARGE SCALE GENOMIC DNA]</scope>
    <source>
        <strain evidence="4">ATCC 35852 / DSM 46488 / JCM 4925 / NBRC 14057 / NRRL 8057</strain>
        <plasmid evidence="4">Plasmid pSCATT</plasmid>
    </source>
</reference>
<sequence>MSFVGPRAGGHRLLLDARSRCARRGWARTTHPDGIPPRAGDPSALRGSPWQAPRMPIVAVSPEVSIAYETFGDPGDPAVLLVTGFGTQMTAWHEDFRRAPADRGRYVVRYDNRDCGLSTRFDDHPVDMGEFIAAVSSADITTAAALVPYRLLDMVVDGSGLLTALGVARALVVGASMGAMIAQTMAISSPERVLTLTSMMSSTGESEYGRPTPEARSVLFAPKPADREGYVMAAERELVWASRRYGDAAVLRESAAAAYDRAYYPAGAGRRLGAMILSGSRADALRELRVPTLVIHGLDDTLIDPSGGKRTAGLVPGAELLLVPDMGHDRPREPWPVLIDAVVAHTG</sequence>
<proteinExistence type="predicted"/>
<geneLocation type="plasmid" evidence="3 4">
    <name>pSCATT</name>
</geneLocation>
<name>G8XGP2_STREN</name>
<dbReference type="InterPro" id="IPR000073">
    <property type="entry name" value="AB_hydrolase_1"/>
</dbReference>
<dbReference type="PATRIC" id="fig|1003195.29.peg.7296"/>
<keyword evidence="3" id="KW-0614">Plasmid</keyword>
<dbReference type="InterPro" id="IPR029058">
    <property type="entry name" value="AB_hydrolase_fold"/>
</dbReference>
<evidence type="ECO:0000259" key="2">
    <source>
        <dbReference type="Pfam" id="PF00561"/>
    </source>
</evidence>
<dbReference type="GO" id="GO:0046503">
    <property type="term" value="P:glycerolipid catabolic process"/>
    <property type="evidence" value="ECO:0007669"/>
    <property type="project" value="TreeGrafter"/>
</dbReference>
<feature type="region of interest" description="Disordered" evidence="1">
    <location>
        <begin position="27"/>
        <end position="48"/>
    </location>
</feature>
<dbReference type="PRINTS" id="PR00111">
    <property type="entry name" value="ABHYDROLASE"/>
</dbReference>
<evidence type="ECO:0000313" key="3">
    <source>
        <dbReference type="EMBL" id="AEW99691.1"/>
    </source>
</evidence>
<dbReference type="InterPro" id="IPR050471">
    <property type="entry name" value="AB_hydrolase"/>
</dbReference>
<keyword evidence="4" id="KW-1185">Reference proteome</keyword>
<gene>
    <name evidence="3" type="ordered locus">SCATT_p14980</name>
</gene>
<dbReference type="GO" id="GO:0004806">
    <property type="term" value="F:triacylglycerol lipase activity"/>
    <property type="evidence" value="ECO:0007669"/>
    <property type="project" value="TreeGrafter"/>
</dbReference>
<dbReference type="HOGENOM" id="CLU_020336_0_1_11"/>
<dbReference type="KEGG" id="scy:SCATT_p14980"/>
<dbReference type="PANTHER" id="PTHR43433:SF5">
    <property type="entry name" value="AB HYDROLASE-1 DOMAIN-CONTAINING PROTEIN"/>
    <property type="match status" value="1"/>
</dbReference>
<evidence type="ECO:0000313" key="4">
    <source>
        <dbReference type="Proteomes" id="UP000007842"/>
    </source>
</evidence>
<dbReference type="Pfam" id="PF00561">
    <property type="entry name" value="Abhydrolase_1"/>
    <property type="match status" value="1"/>
</dbReference>
<dbReference type="PANTHER" id="PTHR43433">
    <property type="entry name" value="HYDROLASE, ALPHA/BETA FOLD FAMILY PROTEIN"/>
    <property type="match status" value="1"/>
</dbReference>
<dbReference type="Proteomes" id="UP000007842">
    <property type="component" value="Plasmid pSCATT"/>
</dbReference>
<dbReference type="SUPFAM" id="SSF53474">
    <property type="entry name" value="alpha/beta-Hydrolases"/>
    <property type="match status" value="1"/>
</dbReference>
<dbReference type="Gene3D" id="3.40.50.1820">
    <property type="entry name" value="alpha/beta hydrolase"/>
    <property type="match status" value="1"/>
</dbReference>
<keyword evidence="3" id="KW-0378">Hydrolase</keyword>
<organism evidence="3 4">
    <name type="scientific">Streptantibioticus cattleyicolor (strain ATCC 35852 / DSM 46488 / JCM 4925 / NBRC 14057 / NRRL 8057)</name>
    <name type="common">Streptomyces cattleya</name>
    <dbReference type="NCBI Taxonomy" id="1003195"/>
    <lineage>
        <taxon>Bacteria</taxon>
        <taxon>Bacillati</taxon>
        <taxon>Actinomycetota</taxon>
        <taxon>Actinomycetes</taxon>
        <taxon>Kitasatosporales</taxon>
        <taxon>Streptomycetaceae</taxon>
        <taxon>Streptantibioticus</taxon>
    </lineage>
</organism>
<accession>G8XGP2</accession>
<protein>
    <submittedName>
        <fullName evidence="3">Alpha/beta hydrolase fold protein</fullName>
    </submittedName>
</protein>
<dbReference type="AlphaFoldDB" id="G8XGP2"/>
<evidence type="ECO:0000256" key="1">
    <source>
        <dbReference type="SAM" id="MobiDB-lite"/>
    </source>
</evidence>